<name>A0A5M9MC17_9EURO</name>
<evidence type="ECO:0000256" key="1">
    <source>
        <dbReference type="SAM" id="MobiDB-lite"/>
    </source>
</evidence>
<gene>
    <name evidence="2" type="ORF">ATNIH1004_009742</name>
</gene>
<protein>
    <submittedName>
        <fullName evidence="2">Uncharacterized protein</fullName>
    </submittedName>
</protein>
<feature type="region of interest" description="Disordered" evidence="1">
    <location>
        <begin position="54"/>
        <end position="101"/>
    </location>
</feature>
<evidence type="ECO:0000313" key="3">
    <source>
        <dbReference type="Proteomes" id="UP000324241"/>
    </source>
</evidence>
<organism evidence="2 3">
    <name type="scientific">Aspergillus tanneri</name>
    <dbReference type="NCBI Taxonomy" id="1220188"/>
    <lineage>
        <taxon>Eukaryota</taxon>
        <taxon>Fungi</taxon>
        <taxon>Dikarya</taxon>
        <taxon>Ascomycota</taxon>
        <taxon>Pezizomycotina</taxon>
        <taxon>Eurotiomycetes</taxon>
        <taxon>Eurotiomycetidae</taxon>
        <taxon>Eurotiales</taxon>
        <taxon>Aspergillaceae</taxon>
        <taxon>Aspergillus</taxon>
        <taxon>Aspergillus subgen. Circumdati</taxon>
    </lineage>
</organism>
<dbReference type="OrthoDB" id="4478419at2759"/>
<dbReference type="EMBL" id="QUQM01000005">
    <property type="protein sequence ID" value="KAA8642980.1"/>
    <property type="molecule type" value="Genomic_DNA"/>
</dbReference>
<accession>A0A5M9MC17</accession>
<sequence length="157" mass="17167">MAQKSYPSRGHGVGAHSRLDTLRKTLTGSHLQTENIFNLHQKLDAAPADLPQGSQFGCFSELGSGDNALDKEEHAGEDDSGWEINGMVDGSQTEAPEKCHQGSSLKEAVHELSERIEALETSMARQKKWNVDMEMAASRMRSAVNGNSETKKTNAKR</sequence>
<comment type="caution">
    <text evidence="2">The sequence shown here is derived from an EMBL/GenBank/DDBJ whole genome shotgun (WGS) entry which is preliminary data.</text>
</comment>
<evidence type="ECO:0000313" key="2">
    <source>
        <dbReference type="EMBL" id="KAA8642980.1"/>
    </source>
</evidence>
<dbReference type="RefSeq" id="XP_033422342.1">
    <property type="nucleotide sequence ID" value="XM_033574324.1"/>
</dbReference>
<dbReference type="GeneID" id="54332444"/>
<proteinExistence type="predicted"/>
<reference evidence="2 3" key="1">
    <citation type="submission" date="2019-08" db="EMBL/GenBank/DDBJ databases">
        <title>The genome sequence of a newly discovered highly antifungal drug resistant Aspergillus species, Aspergillus tanneri NIH 1004.</title>
        <authorList>
            <person name="Mounaud S."/>
            <person name="Singh I."/>
            <person name="Joardar V."/>
            <person name="Pakala S."/>
            <person name="Pakala S."/>
            <person name="Venepally P."/>
            <person name="Chung J.K."/>
            <person name="Losada L."/>
            <person name="Nierman W.C."/>
        </authorList>
    </citation>
    <scope>NUCLEOTIDE SEQUENCE [LARGE SCALE GENOMIC DNA]</scope>
    <source>
        <strain evidence="2 3">NIH1004</strain>
    </source>
</reference>
<dbReference type="AlphaFoldDB" id="A0A5M9MC17"/>
<dbReference type="Proteomes" id="UP000324241">
    <property type="component" value="Unassembled WGS sequence"/>
</dbReference>